<evidence type="ECO:0000313" key="8">
    <source>
        <dbReference type="EMBL" id="PON26782.1"/>
    </source>
</evidence>
<dbReference type="Pfam" id="PF01494">
    <property type="entry name" value="FAD_binding_3"/>
    <property type="match status" value="1"/>
</dbReference>
<sequence length="442" mass="49448">MTNKPFKVVIVGGGPVGLIAAHALYKAGMEFIVLERSRQIALDVGASLVLAPASLRVLHQLGLLDQLRDTYSEISHKKCFTPDGQLWKDNPDAFCEGKKNHGGVPSSFHRAELVQSLYDQLPEELKPHVFTNKKVKDVQTDENGVKVFCEDGSVYAGDLVLGADGVNSNTRQVMRKLALQANPNAEWDPELPYTSTYRCMWASFPRPTAPGQGFETQTKDKSIMYLSGKERSWIFLYEKLPEPTKERSFNTDKDVQAMADRFADYHIDETLTVKDVFAERLTSGMSDLQEGICNNWGWGRIVLAGDSIHKACPNAGLGYQNGIQDVVSLVNHLRELVASSGPSKRPGVSSLEAMYEDYKTERWESLGRDAVLSARVTRIHAWANIWYYLVARYLLVPNFMDGFRDNWLVAPATSKARAFNFLDAEEPFSGRVAWAHPLKNVV</sequence>
<dbReference type="GO" id="GO:0004497">
    <property type="term" value="F:monooxygenase activity"/>
    <property type="evidence" value="ECO:0007669"/>
    <property type="project" value="UniProtKB-KW"/>
</dbReference>
<dbReference type="RefSeq" id="XP_018658232.1">
    <property type="nucleotide sequence ID" value="XM_018808576.1"/>
</dbReference>
<evidence type="ECO:0000313" key="9">
    <source>
        <dbReference type="Proteomes" id="UP000054821"/>
    </source>
</evidence>
<evidence type="ECO:0000256" key="4">
    <source>
        <dbReference type="ARBA" id="ARBA00022827"/>
    </source>
</evidence>
<dbReference type="InterPro" id="IPR050562">
    <property type="entry name" value="FAD_mOase_fung"/>
</dbReference>
<evidence type="ECO:0000256" key="3">
    <source>
        <dbReference type="ARBA" id="ARBA00022630"/>
    </source>
</evidence>
<dbReference type="STRING" id="398673.A0A2P4ZR76"/>
<dbReference type="GeneID" id="29988659"/>
<gene>
    <name evidence="8" type="ORF">TGAM01_v204283</name>
</gene>
<comment type="caution">
    <text evidence="8">The sequence shown here is derived from an EMBL/GenBank/DDBJ whole genome shotgun (WGS) entry which is preliminary data.</text>
</comment>
<dbReference type="InterPro" id="IPR002938">
    <property type="entry name" value="FAD-bd"/>
</dbReference>
<proteinExistence type="inferred from homology"/>
<evidence type="ECO:0000256" key="2">
    <source>
        <dbReference type="ARBA" id="ARBA00007992"/>
    </source>
</evidence>
<dbReference type="Proteomes" id="UP000054821">
    <property type="component" value="Unassembled WGS sequence"/>
</dbReference>
<comment type="similarity">
    <text evidence="2">Belongs to the paxM FAD-dependent monooxygenase family.</text>
</comment>
<dbReference type="EMBL" id="JPDN02000012">
    <property type="protein sequence ID" value="PON26782.1"/>
    <property type="molecule type" value="Genomic_DNA"/>
</dbReference>
<evidence type="ECO:0000256" key="6">
    <source>
        <dbReference type="ARBA" id="ARBA00023033"/>
    </source>
</evidence>
<dbReference type="Gene3D" id="3.50.50.60">
    <property type="entry name" value="FAD/NAD(P)-binding domain"/>
    <property type="match status" value="1"/>
</dbReference>
<dbReference type="PRINTS" id="PR00420">
    <property type="entry name" value="RNGMNOXGNASE"/>
</dbReference>
<protein>
    <submittedName>
        <fullName evidence="8">FAD binding domain-containing protein</fullName>
    </submittedName>
</protein>
<evidence type="ECO:0000256" key="1">
    <source>
        <dbReference type="ARBA" id="ARBA00001974"/>
    </source>
</evidence>
<dbReference type="InterPro" id="IPR036188">
    <property type="entry name" value="FAD/NAD-bd_sf"/>
</dbReference>
<evidence type="ECO:0000256" key="5">
    <source>
        <dbReference type="ARBA" id="ARBA00023002"/>
    </source>
</evidence>
<keyword evidence="9" id="KW-1185">Reference proteome</keyword>
<comment type="cofactor">
    <cofactor evidence="1">
        <name>FAD</name>
        <dbReference type="ChEBI" id="CHEBI:57692"/>
    </cofactor>
</comment>
<evidence type="ECO:0000259" key="7">
    <source>
        <dbReference type="Pfam" id="PF01494"/>
    </source>
</evidence>
<organism evidence="8 9">
    <name type="scientific">Trichoderma gamsii</name>
    <dbReference type="NCBI Taxonomy" id="398673"/>
    <lineage>
        <taxon>Eukaryota</taxon>
        <taxon>Fungi</taxon>
        <taxon>Dikarya</taxon>
        <taxon>Ascomycota</taxon>
        <taxon>Pezizomycotina</taxon>
        <taxon>Sordariomycetes</taxon>
        <taxon>Hypocreomycetidae</taxon>
        <taxon>Hypocreales</taxon>
        <taxon>Hypocreaceae</taxon>
        <taxon>Trichoderma</taxon>
    </lineage>
</organism>
<feature type="domain" description="FAD-binding" evidence="7">
    <location>
        <begin position="7"/>
        <end position="338"/>
    </location>
</feature>
<dbReference type="AlphaFoldDB" id="A0A2P4ZR76"/>
<name>A0A2P4ZR76_9HYPO</name>
<dbReference type="GO" id="GO:0071949">
    <property type="term" value="F:FAD binding"/>
    <property type="evidence" value="ECO:0007669"/>
    <property type="project" value="InterPro"/>
</dbReference>
<dbReference type="PANTHER" id="PTHR47356">
    <property type="entry name" value="FAD-DEPENDENT MONOOXYGENASE ASQG-RELATED"/>
    <property type="match status" value="1"/>
</dbReference>
<dbReference type="SUPFAM" id="SSF51905">
    <property type="entry name" value="FAD/NAD(P)-binding domain"/>
    <property type="match status" value="1"/>
</dbReference>
<keyword evidence="5" id="KW-0560">Oxidoreductase</keyword>
<dbReference type="PANTHER" id="PTHR47356:SF2">
    <property type="entry name" value="FAD-BINDING DOMAIN-CONTAINING PROTEIN-RELATED"/>
    <property type="match status" value="1"/>
</dbReference>
<reference evidence="8 9" key="1">
    <citation type="journal article" date="2016" name="Genome Announc.">
        <title>Draft Whole-Genome Sequence of Trichoderma gamsii T6085, a Promising Biocontrol Agent of Fusarium Head Blight on Wheat.</title>
        <authorList>
            <person name="Baroncelli R."/>
            <person name="Zapparata A."/>
            <person name="Piaggeschi G."/>
            <person name="Sarrocco S."/>
            <person name="Vannacci G."/>
        </authorList>
    </citation>
    <scope>NUCLEOTIDE SEQUENCE [LARGE SCALE GENOMIC DNA]</scope>
    <source>
        <strain evidence="8 9">T6085</strain>
    </source>
</reference>
<keyword evidence="3" id="KW-0285">Flavoprotein</keyword>
<keyword evidence="6" id="KW-0503">Monooxygenase</keyword>
<accession>A0A2P4ZR76</accession>
<keyword evidence="4" id="KW-0274">FAD</keyword>